<comment type="cofactor">
    <cofactor evidence="1">
        <name>L-ascorbate</name>
        <dbReference type="ChEBI" id="CHEBI:38290"/>
    </cofactor>
</comment>
<dbReference type="Pfam" id="PF25238">
    <property type="entry name" value="OGFOD2-like"/>
    <property type="match status" value="1"/>
</dbReference>
<evidence type="ECO:0000256" key="1">
    <source>
        <dbReference type="ARBA" id="ARBA00001961"/>
    </source>
</evidence>
<dbReference type="AlphaFoldDB" id="A0A8X8XB16"/>
<dbReference type="PANTHER" id="PTHR24014:SF4">
    <property type="entry name" value="2-OXOGLUTARATE AND IRON-DEPENDENT OXYGENASE DOMAIN-CONTAINING PROTEIN 2"/>
    <property type="match status" value="1"/>
</dbReference>
<evidence type="ECO:0000256" key="4">
    <source>
        <dbReference type="ARBA" id="ARBA00023002"/>
    </source>
</evidence>
<proteinExistence type="predicted"/>
<evidence type="ECO:0000256" key="3">
    <source>
        <dbReference type="ARBA" id="ARBA00022964"/>
    </source>
</evidence>
<name>A0A8X8XB16_SALSN</name>
<comment type="caution">
    <text evidence="7">The sequence shown here is derived from an EMBL/GenBank/DDBJ whole genome shotgun (WGS) entry which is preliminary data.</text>
</comment>
<dbReference type="GO" id="GO:0051213">
    <property type="term" value="F:dioxygenase activity"/>
    <property type="evidence" value="ECO:0007669"/>
    <property type="project" value="UniProtKB-KW"/>
</dbReference>
<dbReference type="GO" id="GO:0005506">
    <property type="term" value="F:iron ion binding"/>
    <property type="evidence" value="ECO:0007669"/>
    <property type="project" value="InterPro"/>
</dbReference>
<keyword evidence="8" id="KW-1185">Reference proteome</keyword>
<dbReference type="PANTHER" id="PTHR24014">
    <property type="entry name" value="2-OXOGLUTARATE AND IRON-DEPENDENT OXYGENASE DOMAIN-CONTAINING PROTEIN 2"/>
    <property type="match status" value="1"/>
</dbReference>
<dbReference type="GO" id="GO:0016705">
    <property type="term" value="F:oxidoreductase activity, acting on paired donors, with incorporation or reduction of molecular oxygen"/>
    <property type="evidence" value="ECO:0007669"/>
    <property type="project" value="InterPro"/>
</dbReference>
<organism evidence="7">
    <name type="scientific">Salvia splendens</name>
    <name type="common">Scarlet sage</name>
    <dbReference type="NCBI Taxonomy" id="180675"/>
    <lineage>
        <taxon>Eukaryota</taxon>
        <taxon>Viridiplantae</taxon>
        <taxon>Streptophyta</taxon>
        <taxon>Embryophyta</taxon>
        <taxon>Tracheophyta</taxon>
        <taxon>Spermatophyta</taxon>
        <taxon>Magnoliopsida</taxon>
        <taxon>eudicotyledons</taxon>
        <taxon>Gunneridae</taxon>
        <taxon>Pentapetalae</taxon>
        <taxon>asterids</taxon>
        <taxon>lamiids</taxon>
        <taxon>Lamiales</taxon>
        <taxon>Lamiaceae</taxon>
        <taxon>Nepetoideae</taxon>
        <taxon>Mentheae</taxon>
        <taxon>Salviinae</taxon>
        <taxon>Salvia</taxon>
        <taxon>Salvia subgen. Calosphace</taxon>
        <taxon>core Calosphace</taxon>
    </lineage>
</organism>
<feature type="region of interest" description="Disordered" evidence="5">
    <location>
        <begin position="1"/>
        <end position="55"/>
    </location>
</feature>
<evidence type="ECO:0000313" key="8">
    <source>
        <dbReference type="Proteomes" id="UP000298416"/>
    </source>
</evidence>
<evidence type="ECO:0000259" key="6">
    <source>
        <dbReference type="SMART" id="SM00702"/>
    </source>
</evidence>
<dbReference type="SMART" id="SM00702">
    <property type="entry name" value="P4Hc"/>
    <property type="match status" value="1"/>
</dbReference>
<sequence>MSLDGGRTAGASDGRPEQAIGHANGGALVPGPKNGAAPPPTYLTHRLRLNPNSDHRPDNYEDLDLEFSPLIFSSLERYLPPNLLHQARDVKLNYMREILLRYYPENERIRLQKHREYRQKIISNYQRLHLELYNMHPTNFFVPSFLKAINENTEQAFRNIMSEPSPGIFTFEMLQPRFCEMLLAEVENFEKWVHETKFRIMRPSTMNKYGAVLDDFGMRKMLEKLMEDFIRPISKVFFPEVGGSNLDSHHGFVLEYGIDRDVDLGFHVDDSEVSLNVCEIFDYSHVPGRAVLHRGRHRHGARATTSGNRINLLLWCRRFDYYSVSLSVVPLTSKEDSVFRESKKYQKDFSSWCAECQREKKERQRQSVAAIKMDLLRREGQTAI</sequence>
<reference evidence="7" key="2">
    <citation type="submission" date="2020-08" db="EMBL/GenBank/DDBJ databases">
        <title>Plant Genome Project.</title>
        <authorList>
            <person name="Zhang R.-G."/>
        </authorList>
    </citation>
    <scope>NUCLEOTIDE SEQUENCE</scope>
    <source>
        <strain evidence="7">Huo1</strain>
        <tissue evidence="7">Leaf</tissue>
    </source>
</reference>
<dbReference type="EMBL" id="PNBA02000010">
    <property type="protein sequence ID" value="KAG6410376.1"/>
    <property type="molecule type" value="Genomic_DNA"/>
</dbReference>
<dbReference type="Proteomes" id="UP000298416">
    <property type="component" value="Unassembled WGS sequence"/>
</dbReference>
<feature type="domain" description="Prolyl 4-hydroxylase alpha subunit" evidence="6">
    <location>
        <begin position="166"/>
        <end position="317"/>
    </location>
</feature>
<keyword evidence="4" id="KW-0560">Oxidoreductase</keyword>
<evidence type="ECO:0000256" key="5">
    <source>
        <dbReference type="SAM" id="MobiDB-lite"/>
    </source>
</evidence>
<dbReference type="GO" id="GO:0031418">
    <property type="term" value="F:L-ascorbic acid binding"/>
    <property type="evidence" value="ECO:0007669"/>
    <property type="project" value="UniProtKB-KW"/>
</dbReference>
<keyword evidence="2" id="KW-0847">Vitamin C</keyword>
<reference evidence="7" key="1">
    <citation type="submission" date="2018-01" db="EMBL/GenBank/DDBJ databases">
        <authorList>
            <person name="Mao J.F."/>
        </authorList>
    </citation>
    <scope>NUCLEOTIDE SEQUENCE</scope>
    <source>
        <strain evidence="7">Huo1</strain>
        <tissue evidence="7">Leaf</tissue>
    </source>
</reference>
<protein>
    <recommendedName>
        <fullName evidence="6">Prolyl 4-hydroxylase alpha subunit domain-containing protein</fullName>
    </recommendedName>
</protein>
<gene>
    <name evidence="7" type="ORF">SASPL_128434</name>
</gene>
<accession>A0A8X8XB16</accession>
<dbReference type="InterPro" id="IPR006620">
    <property type="entry name" value="Pro_4_hyd_alph"/>
</dbReference>
<evidence type="ECO:0000256" key="2">
    <source>
        <dbReference type="ARBA" id="ARBA00022896"/>
    </source>
</evidence>
<keyword evidence="3" id="KW-0223">Dioxygenase</keyword>
<evidence type="ECO:0000313" key="7">
    <source>
        <dbReference type="EMBL" id="KAG6410376.1"/>
    </source>
</evidence>